<keyword evidence="2" id="KW-1185">Reference proteome</keyword>
<organism evidence="1 2">
    <name type="scientific">Holothuria leucospilota</name>
    <name type="common">Black long sea cucumber</name>
    <name type="synonym">Mertensiothuria leucospilota</name>
    <dbReference type="NCBI Taxonomy" id="206669"/>
    <lineage>
        <taxon>Eukaryota</taxon>
        <taxon>Metazoa</taxon>
        <taxon>Echinodermata</taxon>
        <taxon>Eleutherozoa</taxon>
        <taxon>Echinozoa</taxon>
        <taxon>Holothuroidea</taxon>
        <taxon>Aspidochirotacea</taxon>
        <taxon>Aspidochirotida</taxon>
        <taxon>Holothuriidae</taxon>
        <taxon>Holothuria</taxon>
    </lineage>
</organism>
<accession>A0A9Q0YAG4</accession>
<name>A0A9Q0YAG4_HOLLE</name>
<protein>
    <submittedName>
        <fullName evidence="1">Uncharacterized protein</fullName>
    </submittedName>
</protein>
<reference evidence="1" key="1">
    <citation type="submission" date="2021-10" db="EMBL/GenBank/DDBJ databases">
        <title>Tropical sea cucumber genome reveals ecological adaptation and Cuvierian tubules defense mechanism.</title>
        <authorList>
            <person name="Chen T."/>
        </authorList>
    </citation>
    <scope>NUCLEOTIDE SEQUENCE</scope>
    <source>
        <strain evidence="1">Nanhai2018</strain>
        <tissue evidence="1">Muscle</tissue>
    </source>
</reference>
<proteinExistence type="predicted"/>
<evidence type="ECO:0000313" key="1">
    <source>
        <dbReference type="EMBL" id="KAJ8018370.1"/>
    </source>
</evidence>
<dbReference type="OrthoDB" id="10068428at2759"/>
<evidence type="ECO:0000313" key="2">
    <source>
        <dbReference type="Proteomes" id="UP001152320"/>
    </source>
</evidence>
<gene>
    <name evidence="1" type="ORF">HOLleu_43670</name>
</gene>
<dbReference type="Proteomes" id="UP001152320">
    <property type="component" value="Unassembled WGS sequence"/>
</dbReference>
<comment type="caution">
    <text evidence="1">The sequence shown here is derived from an EMBL/GenBank/DDBJ whole genome shotgun (WGS) entry which is preliminary data.</text>
</comment>
<sequence length="150" mass="17614">MHYIGWPQKYDHWRLSSTVVTIPCAVLEDTPFNNFVYAMRVAIKEKLNRHRREDSLVEILLPIQKSVFEKIAKFRTAGTRTGHFRLTSYQDFKPILGEDWFYRVFNAGGDFCAVVLHTLDFYLREREPLHEYASLNPSSLGYCIGDTSWF</sequence>
<dbReference type="EMBL" id="JAIZAY010000408">
    <property type="protein sequence ID" value="KAJ8018370.1"/>
    <property type="molecule type" value="Genomic_DNA"/>
</dbReference>
<dbReference type="AlphaFoldDB" id="A0A9Q0YAG4"/>